<dbReference type="InterPro" id="IPR036188">
    <property type="entry name" value="FAD/NAD-bd_sf"/>
</dbReference>
<dbReference type="Gene3D" id="3.50.50.60">
    <property type="entry name" value="FAD/NAD(P)-binding domain"/>
    <property type="match status" value="1"/>
</dbReference>
<dbReference type="PRINTS" id="PR01001">
    <property type="entry name" value="FADG3PDH"/>
</dbReference>
<comment type="cofactor">
    <cofactor evidence="1">
        <name>FAD</name>
        <dbReference type="ChEBI" id="CHEBI:57692"/>
    </cofactor>
</comment>
<keyword evidence="3" id="KW-0285">Flavoprotein</keyword>
<evidence type="ECO:0000313" key="10">
    <source>
        <dbReference type="Proteomes" id="UP000193100"/>
    </source>
</evidence>
<organism evidence="9 10">
    <name type="scientific">Marinobacter salarius</name>
    <dbReference type="NCBI Taxonomy" id="1420917"/>
    <lineage>
        <taxon>Bacteria</taxon>
        <taxon>Pseudomonadati</taxon>
        <taxon>Pseudomonadota</taxon>
        <taxon>Gammaproteobacteria</taxon>
        <taxon>Pseudomonadales</taxon>
        <taxon>Marinobacteraceae</taxon>
        <taxon>Marinobacter</taxon>
    </lineage>
</organism>
<dbReference type="Proteomes" id="UP000193100">
    <property type="component" value="Chromosome"/>
</dbReference>
<feature type="domain" description="FAD dependent oxidoreductase" evidence="7">
    <location>
        <begin position="20"/>
        <end position="384"/>
    </location>
</feature>
<dbReference type="GeneID" id="77256234"/>
<evidence type="ECO:0000256" key="5">
    <source>
        <dbReference type="ARBA" id="ARBA00022827"/>
    </source>
</evidence>
<evidence type="ECO:0000256" key="2">
    <source>
        <dbReference type="ARBA" id="ARBA00007330"/>
    </source>
</evidence>
<evidence type="ECO:0000313" key="9">
    <source>
        <dbReference type="EMBL" id="ARM84363.1"/>
    </source>
</evidence>
<dbReference type="EC" id="1.1.5.3" evidence="9"/>
<dbReference type="Pfam" id="PF01266">
    <property type="entry name" value="DAO"/>
    <property type="match status" value="1"/>
</dbReference>
<dbReference type="InterPro" id="IPR006076">
    <property type="entry name" value="FAD-dep_OxRdtase"/>
</dbReference>
<keyword evidence="5" id="KW-0274">FAD</keyword>
<dbReference type="AlphaFoldDB" id="A0A1W6KAB8"/>
<dbReference type="PANTHER" id="PTHR11985">
    <property type="entry name" value="GLYCEROL-3-PHOSPHATE DEHYDROGENASE"/>
    <property type="match status" value="1"/>
</dbReference>
<protein>
    <submittedName>
        <fullName evidence="9">Aerobic glycerol-3-phosphate dehydrogenase</fullName>
        <ecNumber evidence="9">1.1.5.3</ecNumber>
    </submittedName>
</protein>
<accession>A0A1W6KAB8</accession>
<dbReference type="Gene3D" id="3.30.9.10">
    <property type="entry name" value="D-Amino Acid Oxidase, subunit A, domain 2"/>
    <property type="match status" value="1"/>
</dbReference>
<dbReference type="PANTHER" id="PTHR11985:SF35">
    <property type="entry name" value="ANAEROBIC GLYCEROL-3-PHOSPHATE DEHYDROGENASE SUBUNIT A"/>
    <property type="match status" value="1"/>
</dbReference>
<evidence type="ECO:0000256" key="4">
    <source>
        <dbReference type="ARBA" id="ARBA00022798"/>
    </source>
</evidence>
<dbReference type="GO" id="GO:0046168">
    <property type="term" value="P:glycerol-3-phosphate catabolic process"/>
    <property type="evidence" value="ECO:0007669"/>
    <property type="project" value="TreeGrafter"/>
</dbReference>
<feature type="domain" description="Alpha-glycerophosphate oxidase C-terminal" evidence="8">
    <location>
        <begin position="422"/>
        <end position="511"/>
    </location>
</feature>
<evidence type="ECO:0000259" key="8">
    <source>
        <dbReference type="Pfam" id="PF16901"/>
    </source>
</evidence>
<dbReference type="InterPro" id="IPR031656">
    <property type="entry name" value="DAO_C"/>
</dbReference>
<sequence>MPLTREQKLDQLARGDAAFDVVVVGGGITGAGIAREAAGSGLSTLLVEQRDFSWGTSSRSSKMIHGGLRYLGSGHFRLTRDAVRERERLLAEAPGLIDPLRFIMPHYQKQFPGPKLFQLLLRLYDRLAGKPSRQRLSPADTLQWVPGLSTSHLTGASGFTDAVTDDARLVQRVLEEAEADGAICLNYMQAQAVLRNSETNAVTGVHLLDTSADSQTPEMTVNTPLVINATGAWAGQLKQTDSSDTRIRPLRGSHLVVPYSRLPVSCSVSLFHPEDHRPVFAFPWRGTTVLGTTDLDHTESLSREPAINREELDYLLQISSRLFPASAITERDVIATWAGVRPVVTQSPVVTQNKETRKPSKENREHVIWSDNGLISVAGGKLTTFRLIAREVLERGQMPGFRLRNDALPVFASLPDLERPDAISHQNWHRLQGFYGPALAEVLRAGAHETVAGTDTLWAELAWAAANTGVIHLDDLMLRRTRLGLVLPKGGEDLLPDIRCLCKPILAWDDTTWEREEARYLELWRSCYSLPATFPAKQEATG</sequence>
<evidence type="ECO:0000256" key="3">
    <source>
        <dbReference type="ARBA" id="ARBA00022630"/>
    </source>
</evidence>
<name>A0A1W6KAB8_9GAMM</name>
<dbReference type="InterPro" id="IPR038299">
    <property type="entry name" value="DAO_C_sf"/>
</dbReference>
<keyword evidence="6 9" id="KW-0560">Oxidoreductase</keyword>
<dbReference type="STRING" id="1420917.AU15_15905"/>
<reference evidence="9 10" key="1">
    <citation type="submission" date="2017-04" db="EMBL/GenBank/DDBJ databases">
        <title>Genome Sequence of Marinobacter salarius strain SMR5 Isolated from a culture of the Diatom Skeletonema marinoi.</title>
        <authorList>
            <person name="Topel M."/>
            <person name="Pinder M.I.M."/>
            <person name="Johansson O.N."/>
            <person name="Kourtchenko O."/>
            <person name="Godhe A."/>
            <person name="Clarke A.K."/>
        </authorList>
    </citation>
    <scope>NUCLEOTIDE SEQUENCE [LARGE SCALE GENOMIC DNA]</scope>
    <source>
        <strain evidence="9 10">SMR5</strain>
    </source>
</reference>
<dbReference type="GO" id="GO:0006071">
    <property type="term" value="P:glycerol metabolic process"/>
    <property type="evidence" value="ECO:0007669"/>
    <property type="project" value="UniProtKB-KW"/>
</dbReference>
<evidence type="ECO:0000256" key="1">
    <source>
        <dbReference type="ARBA" id="ARBA00001974"/>
    </source>
</evidence>
<comment type="similarity">
    <text evidence="2">Belongs to the FAD-dependent glycerol-3-phosphate dehydrogenase family.</text>
</comment>
<evidence type="ECO:0000259" key="7">
    <source>
        <dbReference type="Pfam" id="PF01266"/>
    </source>
</evidence>
<dbReference type="InterPro" id="IPR000447">
    <property type="entry name" value="G3P_DH_FAD-dep"/>
</dbReference>
<dbReference type="Gene3D" id="1.10.8.870">
    <property type="entry name" value="Alpha-glycerophosphate oxidase, cap domain"/>
    <property type="match status" value="1"/>
</dbReference>
<dbReference type="SUPFAM" id="SSF51905">
    <property type="entry name" value="FAD/NAD(P)-binding domain"/>
    <property type="match status" value="1"/>
</dbReference>
<proteinExistence type="inferred from homology"/>
<dbReference type="Pfam" id="PF16901">
    <property type="entry name" value="DAO_C"/>
    <property type="match status" value="1"/>
</dbReference>
<gene>
    <name evidence="9" type="primary">glpD</name>
    <name evidence="9" type="ORF">MARSALSMR5_02290</name>
</gene>
<dbReference type="EMBL" id="CP020931">
    <property type="protein sequence ID" value="ARM84363.1"/>
    <property type="molecule type" value="Genomic_DNA"/>
</dbReference>
<keyword evidence="4" id="KW-0319">Glycerol metabolism</keyword>
<dbReference type="RefSeq" id="WP_085680768.1">
    <property type="nucleotide sequence ID" value="NZ_CP020931.1"/>
</dbReference>
<evidence type="ECO:0000256" key="6">
    <source>
        <dbReference type="ARBA" id="ARBA00023002"/>
    </source>
</evidence>
<dbReference type="GO" id="GO:0004368">
    <property type="term" value="F:glycerol-3-phosphate dehydrogenase (quinone) activity"/>
    <property type="evidence" value="ECO:0007669"/>
    <property type="project" value="UniProtKB-EC"/>
</dbReference>